<keyword evidence="13" id="KW-0460">Magnesium</keyword>
<proteinExistence type="inferred from homology"/>
<dbReference type="GO" id="GO:0005737">
    <property type="term" value="C:cytoplasm"/>
    <property type="evidence" value="ECO:0007669"/>
    <property type="project" value="TreeGrafter"/>
</dbReference>
<evidence type="ECO:0000313" key="21">
    <source>
        <dbReference type="EMBL" id="MBH8594542.1"/>
    </source>
</evidence>
<dbReference type="Proteomes" id="UP000633619">
    <property type="component" value="Unassembled WGS sequence"/>
</dbReference>
<keyword evidence="11 18" id="KW-0547">Nucleotide-binding</keyword>
<dbReference type="Pfam" id="PF08245">
    <property type="entry name" value="Mur_ligase_M"/>
    <property type="match status" value="1"/>
</dbReference>
<comment type="pathway">
    <text evidence="3">Cofactor biosynthesis; tetrahydrofolylpolyglutamate biosynthesis.</text>
</comment>
<evidence type="ECO:0000256" key="6">
    <source>
        <dbReference type="ARBA" id="ARBA00013023"/>
    </source>
</evidence>
<keyword evidence="14" id="KW-0289">Folate biosynthesis</keyword>
<comment type="caution">
    <text evidence="21">The sequence shown here is derived from an EMBL/GenBank/DDBJ whole genome shotgun (WGS) entry which is preliminary data.</text>
</comment>
<dbReference type="PANTHER" id="PTHR11136">
    <property type="entry name" value="FOLYLPOLYGLUTAMATE SYNTHASE-RELATED"/>
    <property type="match status" value="1"/>
</dbReference>
<reference evidence="21 22" key="1">
    <citation type="submission" date="2020-12" db="EMBL/GenBank/DDBJ databases">
        <title>WGS of Thermoactinomyces spp.</title>
        <authorList>
            <person name="Cheng K."/>
        </authorList>
    </citation>
    <scope>NUCLEOTIDE SEQUENCE [LARGE SCALE GENOMIC DNA]</scope>
    <source>
        <strain evidence="22">CICC 10671\DSM 43846</strain>
    </source>
</reference>
<dbReference type="GO" id="GO:0005524">
    <property type="term" value="F:ATP binding"/>
    <property type="evidence" value="ECO:0007669"/>
    <property type="project" value="UniProtKB-KW"/>
</dbReference>
<keyword evidence="10" id="KW-0479">Metal-binding</keyword>
<dbReference type="PANTHER" id="PTHR11136:SF0">
    <property type="entry name" value="DIHYDROFOLATE SYNTHETASE-RELATED"/>
    <property type="match status" value="1"/>
</dbReference>
<keyword evidence="22" id="KW-1185">Reference proteome</keyword>
<evidence type="ECO:0000256" key="18">
    <source>
        <dbReference type="PIRNR" id="PIRNR001563"/>
    </source>
</evidence>
<evidence type="ECO:0000256" key="1">
    <source>
        <dbReference type="ARBA" id="ARBA00001946"/>
    </source>
</evidence>
<dbReference type="InterPro" id="IPR036565">
    <property type="entry name" value="Mur-like_cat_sf"/>
</dbReference>
<keyword evidence="12 18" id="KW-0067">ATP-binding</keyword>
<comment type="catalytic activity">
    <reaction evidence="17">
        <text>7,8-dihydropteroate + L-glutamate + ATP = 7,8-dihydrofolate + ADP + phosphate + H(+)</text>
        <dbReference type="Rhea" id="RHEA:23584"/>
        <dbReference type="ChEBI" id="CHEBI:15378"/>
        <dbReference type="ChEBI" id="CHEBI:17839"/>
        <dbReference type="ChEBI" id="CHEBI:29985"/>
        <dbReference type="ChEBI" id="CHEBI:30616"/>
        <dbReference type="ChEBI" id="CHEBI:43474"/>
        <dbReference type="ChEBI" id="CHEBI:57451"/>
        <dbReference type="ChEBI" id="CHEBI:456216"/>
        <dbReference type="EC" id="6.3.2.12"/>
    </reaction>
</comment>
<evidence type="ECO:0000256" key="10">
    <source>
        <dbReference type="ARBA" id="ARBA00022723"/>
    </source>
</evidence>
<evidence type="ECO:0000256" key="3">
    <source>
        <dbReference type="ARBA" id="ARBA00005150"/>
    </source>
</evidence>
<evidence type="ECO:0000256" key="11">
    <source>
        <dbReference type="ARBA" id="ARBA00022741"/>
    </source>
</evidence>
<dbReference type="EMBL" id="JAECVW010000002">
    <property type="protein sequence ID" value="MBH8594542.1"/>
    <property type="molecule type" value="Genomic_DNA"/>
</dbReference>
<evidence type="ECO:0000313" key="22">
    <source>
        <dbReference type="Proteomes" id="UP000633619"/>
    </source>
</evidence>
<comment type="catalytic activity">
    <reaction evidence="16">
        <text>(6S)-5,6,7,8-tetrahydrofolyl-(gamma-L-Glu)(n) + L-glutamate + ATP = (6S)-5,6,7,8-tetrahydrofolyl-(gamma-L-Glu)(n+1) + ADP + phosphate + H(+)</text>
        <dbReference type="Rhea" id="RHEA:10580"/>
        <dbReference type="Rhea" id="RHEA-COMP:14738"/>
        <dbReference type="Rhea" id="RHEA-COMP:14740"/>
        <dbReference type="ChEBI" id="CHEBI:15378"/>
        <dbReference type="ChEBI" id="CHEBI:29985"/>
        <dbReference type="ChEBI" id="CHEBI:30616"/>
        <dbReference type="ChEBI" id="CHEBI:43474"/>
        <dbReference type="ChEBI" id="CHEBI:141005"/>
        <dbReference type="ChEBI" id="CHEBI:456216"/>
        <dbReference type="EC" id="6.3.2.17"/>
    </reaction>
</comment>
<dbReference type="GO" id="GO:0046872">
    <property type="term" value="F:metal ion binding"/>
    <property type="evidence" value="ECO:0007669"/>
    <property type="project" value="UniProtKB-KW"/>
</dbReference>
<dbReference type="InterPro" id="IPR018109">
    <property type="entry name" value="Folylpolyglutamate_synth_CS"/>
</dbReference>
<dbReference type="GO" id="GO:0046656">
    <property type="term" value="P:folic acid biosynthetic process"/>
    <property type="evidence" value="ECO:0007669"/>
    <property type="project" value="UniProtKB-KW"/>
</dbReference>
<dbReference type="SUPFAM" id="SSF53244">
    <property type="entry name" value="MurD-like peptide ligases, peptide-binding domain"/>
    <property type="match status" value="1"/>
</dbReference>
<dbReference type="InterPro" id="IPR001645">
    <property type="entry name" value="Folylpolyglutamate_synth"/>
</dbReference>
<protein>
    <recommendedName>
        <fullName evidence="8">Dihydrofolate synthase/folylpolyglutamate synthase</fullName>
        <ecNumber evidence="6">6.3.2.12</ecNumber>
        <ecNumber evidence="7">6.3.2.17</ecNumber>
    </recommendedName>
    <alternativeName>
        <fullName evidence="15">Tetrahydrofolylpolyglutamate synthase</fullName>
    </alternativeName>
</protein>
<dbReference type="NCBIfam" id="TIGR01499">
    <property type="entry name" value="folC"/>
    <property type="match status" value="1"/>
</dbReference>
<sequence>MEQTCAKTIQPGLERMEWMLERLDHPERRLKFIHIAGTNGKGSTAAMIASVLKEAGFSVGMFVSPYVLSWHERIQFDGQPMDESSFVRWVNELKPLIEKMAEEGPGAPSHFEFWTLVSLCYFAKEACPWFVVWETGMGGRFDSTNVVYPLVSVITEIGYDHQKWLGKTLEEIATEKAGIIKPGVPVICGSKKEEALSVIKRVAKDKHSRLYMYNEDFSATAHHQDLDEQRFTFENVYRKLENLSLPLAGDHQLQNAATALMTLEILRQNYATVIEPEHYLNGLKKTAWPGRLEKAGDRPHIRLDGAHNTEGIKALVQTIKKYGSRYRRIGFMIAMMKDKPVREMLEHLAQTADFVVTTSLEEHARSLGAEELAHMLKEINPDLNVVPVQGEQDALHVFQNQLNDDDLGIVAGSLYLVSAVRPLLMNHGGRQGLT</sequence>
<dbReference type="EC" id="6.3.2.12" evidence="6"/>
<evidence type="ECO:0000256" key="4">
    <source>
        <dbReference type="ARBA" id="ARBA00008276"/>
    </source>
</evidence>
<evidence type="ECO:0000256" key="8">
    <source>
        <dbReference type="ARBA" id="ARBA00019357"/>
    </source>
</evidence>
<dbReference type="PIRSF" id="PIRSF001563">
    <property type="entry name" value="Folylpolyglu_synth"/>
    <property type="match status" value="1"/>
</dbReference>
<keyword evidence="9 18" id="KW-0436">Ligase</keyword>
<comment type="similarity">
    <text evidence="4 18">Belongs to the folylpolyglutamate synthase family.</text>
</comment>
<evidence type="ECO:0000256" key="9">
    <source>
        <dbReference type="ARBA" id="ARBA00022598"/>
    </source>
</evidence>
<evidence type="ECO:0000256" key="12">
    <source>
        <dbReference type="ARBA" id="ARBA00022840"/>
    </source>
</evidence>
<dbReference type="RefSeq" id="WP_181731780.1">
    <property type="nucleotide sequence ID" value="NZ_JACEIR010000003.1"/>
</dbReference>
<dbReference type="Pfam" id="PF02875">
    <property type="entry name" value="Mur_ligase_C"/>
    <property type="match status" value="1"/>
</dbReference>
<evidence type="ECO:0000256" key="15">
    <source>
        <dbReference type="ARBA" id="ARBA00030592"/>
    </source>
</evidence>
<evidence type="ECO:0000259" key="20">
    <source>
        <dbReference type="Pfam" id="PF08245"/>
    </source>
</evidence>
<evidence type="ECO:0000256" key="5">
    <source>
        <dbReference type="ARBA" id="ARBA00011245"/>
    </source>
</evidence>
<evidence type="ECO:0000256" key="14">
    <source>
        <dbReference type="ARBA" id="ARBA00022909"/>
    </source>
</evidence>
<evidence type="ECO:0000256" key="2">
    <source>
        <dbReference type="ARBA" id="ARBA00004799"/>
    </source>
</evidence>
<gene>
    <name evidence="21" type="ORF">I8U20_04265</name>
</gene>
<dbReference type="Gene3D" id="3.90.190.20">
    <property type="entry name" value="Mur ligase, C-terminal domain"/>
    <property type="match status" value="1"/>
</dbReference>
<dbReference type="FunFam" id="3.40.1190.10:FF:000004">
    <property type="entry name" value="Dihydrofolate synthase/folylpolyglutamate synthase"/>
    <property type="match status" value="1"/>
</dbReference>
<evidence type="ECO:0000259" key="19">
    <source>
        <dbReference type="Pfam" id="PF02875"/>
    </source>
</evidence>
<evidence type="ECO:0000256" key="13">
    <source>
        <dbReference type="ARBA" id="ARBA00022842"/>
    </source>
</evidence>
<comment type="pathway">
    <text evidence="2">Cofactor biosynthesis; tetrahydrofolate biosynthesis; 7,8-dihydrofolate from 2-amino-4-hydroxy-6-hydroxymethyl-7,8-dihydropteridine diphosphate and 4-aminobenzoate: step 2/2.</text>
</comment>
<dbReference type="GO" id="GO:0004326">
    <property type="term" value="F:tetrahydrofolylpolyglutamate synthase activity"/>
    <property type="evidence" value="ECO:0007669"/>
    <property type="project" value="UniProtKB-EC"/>
</dbReference>
<dbReference type="InterPro" id="IPR036615">
    <property type="entry name" value="Mur_ligase_C_dom_sf"/>
</dbReference>
<comment type="subunit">
    <text evidence="5">Monomer.</text>
</comment>
<dbReference type="InterPro" id="IPR004101">
    <property type="entry name" value="Mur_ligase_C"/>
</dbReference>
<accession>A0A8I1A2W4</accession>
<feature type="domain" description="Mur ligase central" evidence="20">
    <location>
        <begin position="35"/>
        <end position="262"/>
    </location>
</feature>
<evidence type="ECO:0000256" key="7">
    <source>
        <dbReference type="ARBA" id="ARBA00013025"/>
    </source>
</evidence>
<dbReference type="InterPro" id="IPR013221">
    <property type="entry name" value="Mur_ligase_cen"/>
</dbReference>
<name>A0A8I1A2W4_THEIN</name>
<comment type="cofactor">
    <cofactor evidence="1">
        <name>Mg(2+)</name>
        <dbReference type="ChEBI" id="CHEBI:18420"/>
    </cofactor>
</comment>
<feature type="domain" description="Mur ligase C-terminal" evidence="19">
    <location>
        <begin position="290"/>
        <end position="413"/>
    </location>
</feature>
<evidence type="ECO:0000256" key="17">
    <source>
        <dbReference type="ARBA" id="ARBA00049161"/>
    </source>
</evidence>
<dbReference type="SUPFAM" id="SSF53623">
    <property type="entry name" value="MurD-like peptide ligases, catalytic domain"/>
    <property type="match status" value="1"/>
</dbReference>
<dbReference type="PROSITE" id="PS01011">
    <property type="entry name" value="FOLYLPOLYGLU_SYNT_1"/>
    <property type="match status" value="1"/>
</dbReference>
<dbReference type="EC" id="6.3.2.17" evidence="7"/>
<dbReference type="Gene3D" id="3.40.1190.10">
    <property type="entry name" value="Mur-like, catalytic domain"/>
    <property type="match status" value="1"/>
</dbReference>
<dbReference type="GO" id="GO:0008841">
    <property type="term" value="F:dihydrofolate synthase activity"/>
    <property type="evidence" value="ECO:0007669"/>
    <property type="project" value="UniProtKB-EC"/>
</dbReference>
<organism evidence="21 22">
    <name type="scientific">Thermoactinomyces intermedius</name>
    <dbReference type="NCBI Taxonomy" id="2024"/>
    <lineage>
        <taxon>Bacteria</taxon>
        <taxon>Bacillati</taxon>
        <taxon>Bacillota</taxon>
        <taxon>Bacilli</taxon>
        <taxon>Bacillales</taxon>
        <taxon>Thermoactinomycetaceae</taxon>
        <taxon>Thermoactinomyces</taxon>
    </lineage>
</organism>
<evidence type="ECO:0000256" key="16">
    <source>
        <dbReference type="ARBA" id="ARBA00047493"/>
    </source>
</evidence>
<dbReference type="AlphaFoldDB" id="A0A8I1A2W4"/>